<evidence type="ECO:0000313" key="2">
    <source>
        <dbReference type="Proteomes" id="UP001055811"/>
    </source>
</evidence>
<reference evidence="1 2" key="2">
    <citation type="journal article" date="2022" name="Mol. Ecol. Resour.">
        <title>The genomes of chicory, endive, great burdock and yacon provide insights into Asteraceae paleo-polyploidization history and plant inulin production.</title>
        <authorList>
            <person name="Fan W."/>
            <person name="Wang S."/>
            <person name="Wang H."/>
            <person name="Wang A."/>
            <person name="Jiang F."/>
            <person name="Liu H."/>
            <person name="Zhao H."/>
            <person name="Xu D."/>
            <person name="Zhang Y."/>
        </authorList>
    </citation>
    <scope>NUCLEOTIDE SEQUENCE [LARGE SCALE GENOMIC DNA]</scope>
    <source>
        <strain evidence="2">cv. Punajuju</strain>
        <tissue evidence="1">Leaves</tissue>
    </source>
</reference>
<sequence>MASYLYLTPQPQLPPQPPLPRRRSQSYEKSKGYGFVMYKHIDGALMALKEPNKQSDGRMTVSKLHLLDLQTRLQSLRIRKPWMYRLGKFTFGIYHTICPERGYMIHFSSYGDVVLGFDKPTDKSKSFLGGDSGGFSGGSHFSGASYGQTVGTGFGCSGQRSPYGLPTGSLRMSSRVNFESATAHYSLSSGPAYETQPQHKTVMPPIMRVLTRGMFQGLLIRYK</sequence>
<reference evidence="2" key="1">
    <citation type="journal article" date="2022" name="Mol. Ecol. Resour.">
        <title>The genomes of chicory, endive, great burdock and yacon provide insights into Asteraceae palaeo-polyploidization history and plant inulin production.</title>
        <authorList>
            <person name="Fan W."/>
            <person name="Wang S."/>
            <person name="Wang H."/>
            <person name="Wang A."/>
            <person name="Jiang F."/>
            <person name="Liu H."/>
            <person name="Zhao H."/>
            <person name="Xu D."/>
            <person name="Zhang Y."/>
        </authorList>
    </citation>
    <scope>NUCLEOTIDE SEQUENCE [LARGE SCALE GENOMIC DNA]</scope>
    <source>
        <strain evidence="2">cv. Punajuju</strain>
    </source>
</reference>
<accession>A0ACB9H219</accession>
<organism evidence="1 2">
    <name type="scientific">Cichorium intybus</name>
    <name type="common">Chicory</name>
    <dbReference type="NCBI Taxonomy" id="13427"/>
    <lineage>
        <taxon>Eukaryota</taxon>
        <taxon>Viridiplantae</taxon>
        <taxon>Streptophyta</taxon>
        <taxon>Embryophyta</taxon>
        <taxon>Tracheophyta</taxon>
        <taxon>Spermatophyta</taxon>
        <taxon>Magnoliopsida</taxon>
        <taxon>eudicotyledons</taxon>
        <taxon>Gunneridae</taxon>
        <taxon>Pentapetalae</taxon>
        <taxon>asterids</taxon>
        <taxon>campanulids</taxon>
        <taxon>Asterales</taxon>
        <taxon>Asteraceae</taxon>
        <taxon>Cichorioideae</taxon>
        <taxon>Cichorieae</taxon>
        <taxon>Cichoriinae</taxon>
        <taxon>Cichorium</taxon>
    </lineage>
</organism>
<proteinExistence type="predicted"/>
<evidence type="ECO:0000313" key="1">
    <source>
        <dbReference type="EMBL" id="KAI3789546.1"/>
    </source>
</evidence>
<comment type="caution">
    <text evidence="1">The sequence shown here is derived from an EMBL/GenBank/DDBJ whole genome shotgun (WGS) entry which is preliminary data.</text>
</comment>
<dbReference type="EMBL" id="CM042009">
    <property type="protein sequence ID" value="KAI3789546.1"/>
    <property type="molecule type" value="Genomic_DNA"/>
</dbReference>
<keyword evidence="2" id="KW-1185">Reference proteome</keyword>
<gene>
    <name evidence="1" type="ORF">L2E82_02345</name>
</gene>
<dbReference type="Proteomes" id="UP001055811">
    <property type="component" value="Linkage Group LG01"/>
</dbReference>
<name>A0ACB9H219_CICIN</name>
<protein>
    <submittedName>
        <fullName evidence="1">Uncharacterized protein</fullName>
    </submittedName>
</protein>